<dbReference type="OrthoDB" id="274641at2759"/>
<accession>A0A9N8WK81</accession>
<gene>
    <name evidence="3" type="ORF">PBRASI_LOCUS2153</name>
</gene>
<evidence type="ECO:0000313" key="3">
    <source>
        <dbReference type="EMBL" id="CAG8491919.1"/>
    </source>
</evidence>
<keyword evidence="4" id="KW-1185">Reference proteome</keyword>
<keyword evidence="2" id="KW-0813">Transport</keyword>
<evidence type="ECO:0000256" key="2">
    <source>
        <dbReference type="RuleBase" id="RU363103"/>
    </source>
</evidence>
<dbReference type="AlphaFoldDB" id="A0A9N8WK81"/>
<reference evidence="3" key="1">
    <citation type="submission" date="2021-06" db="EMBL/GenBank/DDBJ databases">
        <authorList>
            <person name="Kallberg Y."/>
            <person name="Tangrot J."/>
            <person name="Rosling A."/>
        </authorList>
    </citation>
    <scope>NUCLEOTIDE SEQUENCE</scope>
    <source>
        <strain evidence="3">BR232B</strain>
    </source>
</reference>
<keyword evidence="2" id="KW-0999">Mitochondrion inner membrane</keyword>
<dbReference type="PANTHER" id="PTHR12910:SF2">
    <property type="entry name" value="NADH DEHYDROGENASE [UBIQUINONE] 1 ALPHA SUBCOMPLEX SUBUNIT 12"/>
    <property type="match status" value="1"/>
</dbReference>
<comment type="function">
    <text evidence="2">Accessory subunit of the mitochondrial membrane respiratory chain NADH dehydrogenase (Complex I), that is believed not to be involved in catalysis. Complex I functions in the transfer of electrons from NADH to the respiratory chain. The immediate electron acceptor for the enzyme is believed to be ubiquinone.</text>
</comment>
<evidence type="ECO:0000313" key="4">
    <source>
        <dbReference type="Proteomes" id="UP000789739"/>
    </source>
</evidence>
<dbReference type="Pfam" id="PF05071">
    <property type="entry name" value="NDUFA12"/>
    <property type="match status" value="1"/>
</dbReference>
<dbReference type="GO" id="GO:0006979">
    <property type="term" value="P:response to oxidative stress"/>
    <property type="evidence" value="ECO:0007669"/>
    <property type="project" value="TreeGrafter"/>
</dbReference>
<dbReference type="EMBL" id="CAJVPI010000160">
    <property type="protein sequence ID" value="CAG8491919.1"/>
    <property type="molecule type" value="Genomic_DNA"/>
</dbReference>
<dbReference type="InterPro" id="IPR007763">
    <property type="entry name" value="NDUFA12"/>
</dbReference>
<keyword evidence="2" id="KW-0472">Membrane</keyword>
<keyword evidence="2" id="KW-0249">Electron transport</keyword>
<keyword evidence="2" id="KW-0496">Mitochondrion</keyword>
<protein>
    <recommendedName>
        <fullName evidence="2">NADH dehydrogenase [ubiquinone] 1 alpha subcomplex subunit</fullName>
    </recommendedName>
</protein>
<evidence type="ECO:0000256" key="1">
    <source>
        <dbReference type="ARBA" id="ARBA00007355"/>
    </source>
</evidence>
<organism evidence="3 4">
    <name type="scientific">Paraglomus brasilianum</name>
    <dbReference type="NCBI Taxonomy" id="144538"/>
    <lineage>
        <taxon>Eukaryota</taxon>
        <taxon>Fungi</taxon>
        <taxon>Fungi incertae sedis</taxon>
        <taxon>Mucoromycota</taxon>
        <taxon>Glomeromycotina</taxon>
        <taxon>Glomeromycetes</taxon>
        <taxon>Paraglomerales</taxon>
        <taxon>Paraglomeraceae</taxon>
        <taxon>Paraglomus</taxon>
    </lineage>
</organism>
<dbReference type="PANTHER" id="PTHR12910">
    <property type="entry name" value="NADH-UBIQUINONE OXIDOREDUCTASE SUBUNIT B17.2"/>
    <property type="match status" value="1"/>
</dbReference>
<comment type="similarity">
    <text evidence="1 2">Belongs to the complex I NDUFA12 subunit family.</text>
</comment>
<name>A0A9N8WK81_9GLOM</name>
<dbReference type="Proteomes" id="UP000789739">
    <property type="component" value="Unassembled WGS sequence"/>
</dbReference>
<proteinExistence type="inferred from homology"/>
<dbReference type="GO" id="GO:0005743">
    <property type="term" value="C:mitochondrial inner membrane"/>
    <property type="evidence" value="ECO:0007669"/>
    <property type="project" value="UniProtKB-SubCell"/>
</dbReference>
<sequence>MSLLRTIKNAIRIGPKEFVTQLWHIGDTKYGVLVGVDQFGNKYYENKDEIFGRDRWVDYAKHYYDASQVPAEWHRWIHRITDNPPTVEPPPSPKFKLPHTDNFTGTRKAYKPYSTTAPKISAWKPSVDSRVQ</sequence>
<keyword evidence="2" id="KW-0679">Respiratory chain</keyword>
<comment type="subcellular location">
    <subcellularLocation>
        <location evidence="2">Mitochondrion inner membrane</location>
        <topology evidence="2">Peripheral membrane protein</topology>
        <orientation evidence="2">Matrix side</orientation>
    </subcellularLocation>
</comment>
<dbReference type="GO" id="GO:0045271">
    <property type="term" value="C:respiratory chain complex I"/>
    <property type="evidence" value="ECO:0007669"/>
    <property type="project" value="InterPro"/>
</dbReference>
<comment type="caution">
    <text evidence="3">The sequence shown here is derived from an EMBL/GenBank/DDBJ whole genome shotgun (WGS) entry which is preliminary data.</text>
</comment>